<feature type="transmembrane region" description="Helical" evidence="1">
    <location>
        <begin position="26"/>
        <end position="45"/>
    </location>
</feature>
<organism evidence="2 3">
    <name type="scientific">Hymenobacter lutimineralis</name>
    <dbReference type="NCBI Taxonomy" id="2606448"/>
    <lineage>
        <taxon>Bacteria</taxon>
        <taxon>Pseudomonadati</taxon>
        <taxon>Bacteroidota</taxon>
        <taxon>Cytophagia</taxon>
        <taxon>Cytophagales</taxon>
        <taxon>Hymenobacteraceae</taxon>
        <taxon>Hymenobacter</taxon>
    </lineage>
</organism>
<keyword evidence="3" id="KW-1185">Reference proteome</keyword>
<feature type="transmembrane region" description="Helical" evidence="1">
    <location>
        <begin position="51"/>
        <end position="69"/>
    </location>
</feature>
<dbReference type="Proteomes" id="UP000322791">
    <property type="component" value="Unassembled WGS sequence"/>
</dbReference>
<keyword evidence="1" id="KW-0472">Membrane</keyword>
<proteinExistence type="predicted"/>
<comment type="caution">
    <text evidence="2">The sequence shown here is derived from an EMBL/GenBank/DDBJ whole genome shotgun (WGS) entry which is preliminary data.</text>
</comment>
<dbReference type="EMBL" id="VTHL01000003">
    <property type="protein sequence ID" value="TYZ12572.1"/>
    <property type="molecule type" value="Genomic_DNA"/>
</dbReference>
<keyword evidence="1" id="KW-0812">Transmembrane</keyword>
<evidence type="ECO:0000313" key="2">
    <source>
        <dbReference type="EMBL" id="TYZ12572.1"/>
    </source>
</evidence>
<dbReference type="AlphaFoldDB" id="A0A5D6VBK8"/>
<gene>
    <name evidence="2" type="ORF">FY528_04550</name>
</gene>
<dbReference type="Pfam" id="PF06127">
    <property type="entry name" value="Mpo1-like"/>
    <property type="match status" value="1"/>
</dbReference>
<dbReference type="RefSeq" id="WP_149069811.1">
    <property type="nucleotide sequence ID" value="NZ_VTHL01000003.1"/>
</dbReference>
<protein>
    <submittedName>
        <fullName evidence="2">DUF962 domain-containing protein</fullName>
    </submittedName>
</protein>
<evidence type="ECO:0000256" key="1">
    <source>
        <dbReference type="SAM" id="Phobius"/>
    </source>
</evidence>
<accession>A0A5D6VBK8</accession>
<reference evidence="2 3" key="1">
    <citation type="submission" date="2019-08" db="EMBL/GenBank/DDBJ databases">
        <authorList>
            <person name="Seo M.-J."/>
        </authorList>
    </citation>
    <scope>NUCLEOTIDE SEQUENCE [LARGE SCALE GENOMIC DNA]</scope>
    <source>
        <strain evidence="2 3">KIGAM108</strain>
    </source>
</reference>
<dbReference type="PANTHER" id="PTHR34205:SF2">
    <property type="entry name" value="DUF962 DOMAIN-CONTAINING PROTEIN"/>
    <property type="match status" value="1"/>
</dbReference>
<keyword evidence="1" id="KW-1133">Transmembrane helix</keyword>
<dbReference type="PANTHER" id="PTHR34205">
    <property type="entry name" value="TRANSMEMBRANE PROTEIN"/>
    <property type="match status" value="1"/>
</dbReference>
<name>A0A5D6VBK8_9BACT</name>
<dbReference type="InterPro" id="IPR009305">
    <property type="entry name" value="Mpo1-like"/>
</dbReference>
<evidence type="ECO:0000313" key="3">
    <source>
        <dbReference type="Proteomes" id="UP000322791"/>
    </source>
</evidence>
<sequence length="101" mass="11729">MSALPLTFAEFYPRYLRDHQRRGTRVLHFIGTSLFLVAAVLALVFLRPVLLAWGIGVAYGLAWVGHFFVEHNRPATFQHPWLSLRGDFKLYVDLLRGREKF</sequence>